<dbReference type="InterPro" id="IPR027109">
    <property type="entry name" value="Swc4/Dmap1"/>
</dbReference>
<dbReference type="Gene3D" id="1.10.10.60">
    <property type="entry name" value="Homeodomain-like"/>
    <property type="match status" value="1"/>
</dbReference>
<dbReference type="GO" id="GO:0000122">
    <property type="term" value="P:negative regulation of transcription by RNA polymerase II"/>
    <property type="evidence" value="ECO:0007669"/>
    <property type="project" value="TreeGrafter"/>
</dbReference>
<dbReference type="GO" id="GO:0006338">
    <property type="term" value="P:chromatin remodeling"/>
    <property type="evidence" value="ECO:0007669"/>
    <property type="project" value="InterPro"/>
</dbReference>
<feature type="domain" description="DAMP1 SANT/Myb-like" evidence="9">
    <location>
        <begin position="120"/>
        <end position="178"/>
    </location>
</feature>
<evidence type="ECO:0000256" key="6">
    <source>
        <dbReference type="ARBA" id="ARBA00023163"/>
    </source>
</evidence>
<keyword evidence="5" id="KW-0805">Transcription regulation</keyword>
<feature type="region of interest" description="Disordered" evidence="8">
    <location>
        <begin position="15"/>
        <end position="47"/>
    </location>
</feature>
<dbReference type="GO" id="GO:0035267">
    <property type="term" value="C:NuA4 histone acetyltransferase complex"/>
    <property type="evidence" value="ECO:0007669"/>
    <property type="project" value="InterPro"/>
</dbReference>
<dbReference type="GO" id="GO:0003714">
    <property type="term" value="F:transcription corepressor activity"/>
    <property type="evidence" value="ECO:0007669"/>
    <property type="project" value="TreeGrafter"/>
</dbReference>
<feature type="region of interest" description="Disordered" evidence="8">
    <location>
        <begin position="393"/>
        <end position="440"/>
    </location>
</feature>
<dbReference type="GO" id="GO:0006281">
    <property type="term" value="P:DNA repair"/>
    <property type="evidence" value="ECO:0007669"/>
    <property type="project" value="InterPro"/>
</dbReference>
<feature type="compositionally biased region" description="Gly residues" evidence="8">
    <location>
        <begin position="393"/>
        <end position="408"/>
    </location>
</feature>
<dbReference type="GO" id="GO:0000812">
    <property type="term" value="C:Swr1 complex"/>
    <property type="evidence" value="ECO:0007669"/>
    <property type="project" value="TreeGrafter"/>
</dbReference>
<evidence type="ECO:0000313" key="11">
    <source>
        <dbReference type="Proteomes" id="UP000193411"/>
    </source>
</evidence>
<keyword evidence="4" id="KW-0156">Chromatin regulator</keyword>
<evidence type="ECO:0000259" key="9">
    <source>
        <dbReference type="Pfam" id="PF16282"/>
    </source>
</evidence>
<reference evidence="10 11" key="1">
    <citation type="submission" date="2016-07" db="EMBL/GenBank/DDBJ databases">
        <title>Pervasive Adenine N6-methylation of Active Genes in Fungi.</title>
        <authorList>
            <consortium name="DOE Joint Genome Institute"/>
            <person name="Mondo S.J."/>
            <person name="Dannebaum R.O."/>
            <person name="Kuo R.C."/>
            <person name="Labutti K."/>
            <person name="Haridas S."/>
            <person name="Kuo A."/>
            <person name="Salamov A."/>
            <person name="Ahrendt S.R."/>
            <person name="Lipzen A."/>
            <person name="Sullivan W."/>
            <person name="Andreopoulos W.B."/>
            <person name="Clum A."/>
            <person name="Lindquist E."/>
            <person name="Daum C."/>
            <person name="Ramamoorthy G.K."/>
            <person name="Gryganskyi A."/>
            <person name="Culley D."/>
            <person name="Magnuson J.K."/>
            <person name="James T.Y."/>
            <person name="O'Malley M.A."/>
            <person name="Stajich J.E."/>
            <person name="Spatafora J.W."/>
            <person name="Visel A."/>
            <person name="Grigoriev I.V."/>
        </authorList>
    </citation>
    <scope>NUCLEOTIDE SEQUENCE [LARGE SCALE GENOMIC DNA]</scope>
    <source>
        <strain evidence="10 11">PL171</strain>
    </source>
</reference>
<dbReference type="Proteomes" id="UP000193411">
    <property type="component" value="Unassembled WGS sequence"/>
</dbReference>
<dbReference type="PANTHER" id="PTHR12855:SF10">
    <property type="entry name" value="DNA METHYLTRANSFERASE 1-ASSOCIATED PROTEIN 1"/>
    <property type="match status" value="1"/>
</dbReference>
<dbReference type="STRING" id="765915.A0A1Y2HG49"/>
<name>A0A1Y2HG49_9FUNG</name>
<evidence type="ECO:0000256" key="4">
    <source>
        <dbReference type="ARBA" id="ARBA00022853"/>
    </source>
</evidence>
<accession>A0A1Y2HG49</accession>
<comment type="caution">
    <text evidence="10">The sequence shown here is derived from an EMBL/GenBank/DDBJ whole genome shotgun (WGS) entry which is preliminary data.</text>
</comment>
<sequence length="440" mass="48537">MYFLPRNLARRNTLLQASTPQPQPQPTFNQSSTATQPASSTAPPHTRNIPAACASALLVDLQKQLGVDQTTLSIMGTEQPPPMLIPCPARANSSNSGNGLILHHWTRGGPASDSECSTNRFAAFSTRAKPDIVTYTTEEYNQVLVDDAWTKPDTDHLFDLCRQFDLRFPIIADHLKARYVDVTRRVLSRLRHPLADPPTKALLNSLHFDAEKERIRKSHVRTLQARSQADVDEEDRLHALLLDIEAHQILITRERSEVLSRFFKGYDPQYMADYNAQRSEYKEKMMVNGVASTLVTIDGILNYGEQAKLTPGVSVRSAGIRSLKPAVVARIGPIMQGMYKIRPSTLPIMCTSKLAAAFEETRSAIIHKLDLQKQVEKAEADLRGMRGGSVGSGYGAGSHLGKGMGKGSASGLAQHDKRSLVGSSPHPMGDGRDRKRARRN</sequence>
<keyword evidence="6" id="KW-0804">Transcription</keyword>
<dbReference type="PANTHER" id="PTHR12855">
    <property type="entry name" value="DNA METHYLTRANSFERASE 1-ASSOCIATED PROTEIN 1 FAMILY MEMBER"/>
    <property type="match status" value="1"/>
</dbReference>
<evidence type="ECO:0000256" key="8">
    <source>
        <dbReference type="SAM" id="MobiDB-lite"/>
    </source>
</evidence>
<evidence type="ECO:0000256" key="5">
    <source>
        <dbReference type="ARBA" id="ARBA00023015"/>
    </source>
</evidence>
<dbReference type="InterPro" id="IPR032563">
    <property type="entry name" value="DAMP1_SANT-like"/>
</dbReference>
<evidence type="ECO:0000256" key="3">
    <source>
        <dbReference type="ARBA" id="ARBA00019132"/>
    </source>
</evidence>
<protein>
    <recommendedName>
        <fullName evidence="3">SWR1-complex protein 4</fullName>
    </recommendedName>
</protein>
<dbReference type="OrthoDB" id="19740at2759"/>
<proteinExistence type="inferred from homology"/>
<comment type="subcellular location">
    <subcellularLocation>
        <location evidence="1">Nucleus</location>
    </subcellularLocation>
</comment>
<evidence type="ECO:0000256" key="7">
    <source>
        <dbReference type="ARBA" id="ARBA00023242"/>
    </source>
</evidence>
<keyword evidence="7" id="KW-0539">Nucleus</keyword>
<evidence type="ECO:0000313" key="10">
    <source>
        <dbReference type="EMBL" id="ORZ33580.1"/>
    </source>
</evidence>
<feature type="compositionally biased region" description="Low complexity" evidence="8">
    <location>
        <begin position="26"/>
        <end position="44"/>
    </location>
</feature>
<dbReference type="Pfam" id="PF16282">
    <property type="entry name" value="SANT_DAMP1_like"/>
    <property type="match status" value="1"/>
</dbReference>
<evidence type="ECO:0000256" key="2">
    <source>
        <dbReference type="ARBA" id="ARBA00006918"/>
    </source>
</evidence>
<organism evidence="10 11">
    <name type="scientific">Catenaria anguillulae PL171</name>
    <dbReference type="NCBI Taxonomy" id="765915"/>
    <lineage>
        <taxon>Eukaryota</taxon>
        <taxon>Fungi</taxon>
        <taxon>Fungi incertae sedis</taxon>
        <taxon>Blastocladiomycota</taxon>
        <taxon>Blastocladiomycetes</taxon>
        <taxon>Blastocladiales</taxon>
        <taxon>Catenariaceae</taxon>
        <taxon>Catenaria</taxon>
    </lineage>
</organism>
<gene>
    <name evidence="10" type="ORF">BCR44DRAFT_1437756</name>
</gene>
<comment type="similarity">
    <text evidence="2">Belongs to the SWC4 family.</text>
</comment>
<evidence type="ECO:0000256" key="1">
    <source>
        <dbReference type="ARBA" id="ARBA00004123"/>
    </source>
</evidence>
<keyword evidence="11" id="KW-1185">Reference proteome</keyword>
<dbReference type="AlphaFoldDB" id="A0A1Y2HG49"/>
<dbReference type="EMBL" id="MCFL01000034">
    <property type="protein sequence ID" value="ORZ33580.1"/>
    <property type="molecule type" value="Genomic_DNA"/>
</dbReference>